<reference evidence="1" key="1">
    <citation type="journal article" date="2022" name="bioRxiv">
        <title>Sequencing and chromosome-scale assembly of the giantPleurodeles waltlgenome.</title>
        <authorList>
            <person name="Brown T."/>
            <person name="Elewa A."/>
            <person name="Iarovenko S."/>
            <person name="Subramanian E."/>
            <person name="Araus A.J."/>
            <person name="Petzold A."/>
            <person name="Susuki M."/>
            <person name="Suzuki K.-i.T."/>
            <person name="Hayashi T."/>
            <person name="Toyoda A."/>
            <person name="Oliveira C."/>
            <person name="Osipova E."/>
            <person name="Leigh N.D."/>
            <person name="Simon A."/>
            <person name="Yun M.H."/>
        </authorList>
    </citation>
    <scope>NUCLEOTIDE SEQUENCE</scope>
    <source>
        <strain evidence="1">20211129_DDA</strain>
        <tissue evidence="1">Liver</tissue>
    </source>
</reference>
<keyword evidence="2" id="KW-1185">Reference proteome</keyword>
<organism evidence="1 2">
    <name type="scientific">Pleurodeles waltl</name>
    <name type="common">Iberian ribbed newt</name>
    <dbReference type="NCBI Taxonomy" id="8319"/>
    <lineage>
        <taxon>Eukaryota</taxon>
        <taxon>Metazoa</taxon>
        <taxon>Chordata</taxon>
        <taxon>Craniata</taxon>
        <taxon>Vertebrata</taxon>
        <taxon>Euteleostomi</taxon>
        <taxon>Amphibia</taxon>
        <taxon>Batrachia</taxon>
        <taxon>Caudata</taxon>
        <taxon>Salamandroidea</taxon>
        <taxon>Salamandridae</taxon>
        <taxon>Pleurodelinae</taxon>
        <taxon>Pleurodeles</taxon>
    </lineage>
</organism>
<evidence type="ECO:0000313" key="2">
    <source>
        <dbReference type="Proteomes" id="UP001066276"/>
    </source>
</evidence>
<proteinExistence type="predicted"/>
<evidence type="ECO:0000313" key="1">
    <source>
        <dbReference type="EMBL" id="KAJ1188563.1"/>
    </source>
</evidence>
<accession>A0AAV7UI91</accession>
<name>A0AAV7UI91_PLEWA</name>
<dbReference type="EMBL" id="JANPWB010000005">
    <property type="protein sequence ID" value="KAJ1188563.1"/>
    <property type="molecule type" value="Genomic_DNA"/>
</dbReference>
<dbReference type="AlphaFoldDB" id="A0AAV7UI91"/>
<protein>
    <submittedName>
        <fullName evidence="1">Uncharacterized protein</fullName>
    </submittedName>
</protein>
<gene>
    <name evidence="1" type="ORF">NDU88_005324</name>
</gene>
<sequence length="136" mass="14337">MVAISWPGLVKEKRNLLFPDVYDCRITVAYSGSWEVRGGKRGTQGPQAAPGPGWPASVWPWCTHSAAVIDTAALTPPLSVAYTATAMAATAADALVYGGALVSASAPSRSLCLLHLYPLREPALYFLLSAARVLPP</sequence>
<dbReference type="Proteomes" id="UP001066276">
    <property type="component" value="Chromosome 3_1"/>
</dbReference>
<comment type="caution">
    <text evidence="1">The sequence shown here is derived from an EMBL/GenBank/DDBJ whole genome shotgun (WGS) entry which is preliminary data.</text>
</comment>